<dbReference type="Proteomes" id="UP000664702">
    <property type="component" value="Chromosome"/>
</dbReference>
<reference evidence="5 6" key="4">
    <citation type="journal article" date="2022" name="Int. J. Syst. Evol. Microbiol.">
        <title>Strains of Bradyrhizobium barranii sp. nov. associated with legumes native to Canada are symbionts of soybeans and belong to different subspecies (subsp. barranii subsp. nov. and subsp. apii subsp. nov.) and symbiovars (sv. glycinearum and sv. septentrionale).</title>
        <authorList>
            <person name="Bromfield E.S.P."/>
            <person name="Cloutier S."/>
            <person name="Wasai-Hara S."/>
            <person name="Minamisawa K."/>
        </authorList>
    </citation>
    <scope>NUCLEOTIDE SEQUENCE [LARGE SCALE GENOMIC DNA]</scope>
    <source>
        <strain evidence="6">144S4</strain>
        <strain evidence="3 5">323S2</strain>
    </source>
</reference>
<name>A0A7Z0TNZ0_9BRAD</name>
<dbReference type="AlphaFoldDB" id="A0A7Z0TNZ0"/>
<sequence>MGELHPLRAAAEQNGSTDFTPLWSGQAAALAREMPAKMLIDLIVQEATKFGGG</sequence>
<gene>
    <name evidence="4" type="ORF">G6321_00036215</name>
    <name evidence="2" type="ORF">G6321_32070</name>
    <name evidence="3" type="ORF">J4G43_039825</name>
    <name evidence="1" type="ORF">J4G43_41730</name>
</gene>
<evidence type="ECO:0000313" key="5">
    <source>
        <dbReference type="Proteomes" id="UP000564836"/>
    </source>
</evidence>
<dbReference type="KEGG" id="bban:J4G43_039825"/>
<dbReference type="EMBL" id="CP086136">
    <property type="protein sequence ID" value="UEM10737.1"/>
    <property type="molecule type" value="Genomic_DNA"/>
</dbReference>
<evidence type="ECO:0000313" key="4">
    <source>
        <dbReference type="EMBL" id="UGX91206.1"/>
    </source>
</evidence>
<evidence type="ECO:0000313" key="1">
    <source>
        <dbReference type="EMBL" id="MBO1867183.1"/>
    </source>
</evidence>
<organism evidence="2">
    <name type="scientific">Bradyrhizobium barranii subsp. barranii</name>
    <dbReference type="NCBI Taxonomy" id="2823807"/>
    <lineage>
        <taxon>Bacteria</taxon>
        <taxon>Pseudomonadati</taxon>
        <taxon>Pseudomonadota</taxon>
        <taxon>Alphaproteobacteria</taxon>
        <taxon>Hyphomicrobiales</taxon>
        <taxon>Nitrobacteraceae</taxon>
        <taxon>Bradyrhizobium</taxon>
        <taxon>Bradyrhizobium barranii</taxon>
    </lineage>
</organism>
<dbReference type="EMBL" id="JACBFH010000001">
    <property type="protein sequence ID" value="NYY92853.1"/>
    <property type="molecule type" value="Genomic_DNA"/>
</dbReference>
<evidence type="ECO:0000313" key="3">
    <source>
        <dbReference type="EMBL" id="UEM10737.1"/>
    </source>
</evidence>
<dbReference type="InterPro" id="IPR013785">
    <property type="entry name" value="Aldolase_TIM"/>
</dbReference>
<reference evidence="1" key="3">
    <citation type="submission" date="2021-03" db="EMBL/GenBank/DDBJ databases">
        <title>Whole Genome Sequence of Bradyrhizobium sp. Strain 144S4.</title>
        <authorList>
            <person name="Bromfield E.S.P."/>
            <person name="Cloutier S."/>
        </authorList>
    </citation>
    <scope>NUCLEOTIDE SEQUENCE [LARGE SCALE GENOMIC DNA]</scope>
    <source>
        <strain evidence="1">144S4</strain>
    </source>
</reference>
<dbReference type="EMBL" id="CP088280">
    <property type="protein sequence ID" value="UGX91206.1"/>
    <property type="molecule type" value="Genomic_DNA"/>
</dbReference>
<dbReference type="RefSeq" id="WP_175627452.1">
    <property type="nucleotide sequence ID" value="NZ_CP086136.1"/>
</dbReference>
<dbReference type="EMBL" id="JAGEMI010000001">
    <property type="protein sequence ID" value="MBO1867183.1"/>
    <property type="molecule type" value="Genomic_DNA"/>
</dbReference>
<evidence type="ECO:0000313" key="6">
    <source>
        <dbReference type="Proteomes" id="UP000664702"/>
    </source>
</evidence>
<evidence type="ECO:0000313" key="2">
    <source>
        <dbReference type="EMBL" id="NYY92853.1"/>
    </source>
</evidence>
<proteinExistence type="predicted"/>
<dbReference type="Proteomes" id="UP000564836">
    <property type="component" value="Chromosome"/>
</dbReference>
<reference evidence="4 5" key="1">
    <citation type="journal article" date="2017" name="Syst. Appl. Microbiol.">
        <title>Soybeans inoculated with root zone soils of Canadian native legumes harbour diverse and novel Bradyrhizobium spp. that possess agricultural potential.</title>
        <authorList>
            <person name="Bromfield E.S.P."/>
            <person name="Cloutier S."/>
            <person name="Tambong J.T."/>
            <person name="Tran Thi T.V."/>
        </authorList>
    </citation>
    <scope>NUCLEOTIDE SEQUENCE [LARGE SCALE GENOMIC DNA]</scope>
    <source>
        <strain evidence="4 5">323S2</strain>
    </source>
</reference>
<accession>A0A7Z0TNZ0</accession>
<dbReference type="Gene3D" id="3.20.20.70">
    <property type="entry name" value="Aldolase class I"/>
    <property type="match status" value="1"/>
</dbReference>
<protein>
    <submittedName>
        <fullName evidence="2">Uncharacterized protein</fullName>
    </submittedName>
</protein>
<reference evidence="2" key="2">
    <citation type="submission" date="2020-06" db="EMBL/GenBank/DDBJ databases">
        <title>Whole Genome Sequence of Bradyrhizobium sp. Strain 323S2.</title>
        <authorList>
            <person name="Bromfield E.S.P."/>
        </authorList>
    </citation>
    <scope>NUCLEOTIDE SEQUENCE [LARGE SCALE GENOMIC DNA]</scope>
    <source>
        <strain evidence="2">323S2</strain>
    </source>
</reference>